<evidence type="ECO:0000256" key="3">
    <source>
        <dbReference type="ARBA" id="ARBA00023082"/>
    </source>
</evidence>
<keyword evidence="4" id="KW-0238">DNA-binding</keyword>
<accession>A0A8J7GH72</accession>
<evidence type="ECO:0000259" key="6">
    <source>
        <dbReference type="Pfam" id="PF04542"/>
    </source>
</evidence>
<dbReference type="SUPFAM" id="SSF88946">
    <property type="entry name" value="Sigma2 domain of RNA polymerase sigma factors"/>
    <property type="match status" value="1"/>
</dbReference>
<dbReference type="Pfam" id="PF04545">
    <property type="entry name" value="Sigma70_r4"/>
    <property type="match status" value="1"/>
</dbReference>
<dbReference type="Gene3D" id="1.10.1740.10">
    <property type="match status" value="1"/>
</dbReference>
<dbReference type="GO" id="GO:0003677">
    <property type="term" value="F:DNA binding"/>
    <property type="evidence" value="ECO:0007669"/>
    <property type="project" value="UniProtKB-KW"/>
</dbReference>
<evidence type="ECO:0000256" key="4">
    <source>
        <dbReference type="ARBA" id="ARBA00023125"/>
    </source>
</evidence>
<feature type="domain" description="RNA polymerase sigma-70 region 4" evidence="7">
    <location>
        <begin position="131"/>
        <end position="178"/>
    </location>
</feature>
<dbReference type="NCBIfam" id="TIGR02937">
    <property type="entry name" value="sigma70-ECF"/>
    <property type="match status" value="1"/>
</dbReference>
<dbReference type="EMBL" id="JADOUF010000001">
    <property type="protein sequence ID" value="MBG6137470.1"/>
    <property type="molecule type" value="Genomic_DNA"/>
</dbReference>
<dbReference type="GO" id="GO:0006352">
    <property type="term" value="P:DNA-templated transcription initiation"/>
    <property type="evidence" value="ECO:0007669"/>
    <property type="project" value="InterPro"/>
</dbReference>
<dbReference type="InterPro" id="IPR007630">
    <property type="entry name" value="RNA_pol_sigma70_r4"/>
</dbReference>
<evidence type="ECO:0000313" key="9">
    <source>
        <dbReference type="Proteomes" id="UP000622552"/>
    </source>
</evidence>
<organism evidence="8 9">
    <name type="scientific">Longispora fulva</name>
    <dbReference type="NCBI Taxonomy" id="619741"/>
    <lineage>
        <taxon>Bacteria</taxon>
        <taxon>Bacillati</taxon>
        <taxon>Actinomycetota</taxon>
        <taxon>Actinomycetes</taxon>
        <taxon>Micromonosporales</taxon>
        <taxon>Micromonosporaceae</taxon>
        <taxon>Longispora</taxon>
    </lineage>
</organism>
<dbReference type="Gene3D" id="1.10.10.10">
    <property type="entry name" value="Winged helix-like DNA-binding domain superfamily/Winged helix DNA-binding domain"/>
    <property type="match status" value="1"/>
</dbReference>
<name>A0A8J7GH72_9ACTN</name>
<dbReference type="SUPFAM" id="SSF88659">
    <property type="entry name" value="Sigma3 and sigma4 domains of RNA polymerase sigma factors"/>
    <property type="match status" value="1"/>
</dbReference>
<protein>
    <submittedName>
        <fullName evidence="8">RNA polymerase sigma-70 factor (ECF subfamily)</fullName>
    </submittedName>
</protein>
<dbReference type="PANTHER" id="PTHR43133:SF57">
    <property type="entry name" value="RNA POLYMERASE SIGMA-70 FACTOR"/>
    <property type="match status" value="1"/>
</dbReference>
<dbReference type="InterPro" id="IPR013324">
    <property type="entry name" value="RNA_pol_sigma_r3/r4-like"/>
</dbReference>
<evidence type="ECO:0000259" key="7">
    <source>
        <dbReference type="Pfam" id="PF04545"/>
    </source>
</evidence>
<dbReference type="AlphaFoldDB" id="A0A8J7GH72"/>
<dbReference type="InterPro" id="IPR013325">
    <property type="entry name" value="RNA_pol_sigma_r2"/>
</dbReference>
<keyword evidence="5" id="KW-0804">Transcription</keyword>
<reference evidence="8" key="1">
    <citation type="submission" date="2020-11" db="EMBL/GenBank/DDBJ databases">
        <title>Sequencing the genomes of 1000 actinobacteria strains.</title>
        <authorList>
            <person name="Klenk H.-P."/>
        </authorList>
    </citation>
    <scope>NUCLEOTIDE SEQUENCE</scope>
    <source>
        <strain evidence="8">DSM 45356</strain>
    </source>
</reference>
<evidence type="ECO:0000256" key="1">
    <source>
        <dbReference type="ARBA" id="ARBA00010641"/>
    </source>
</evidence>
<dbReference type="InterPro" id="IPR007627">
    <property type="entry name" value="RNA_pol_sigma70_r2"/>
</dbReference>
<sequence>MDYRGIDPRMLIAGAGSGDREAFAELYRRYRIAVFAFLMRRVRNRVLAEDLTSETFARALGAVERYAETGRDPGAWLVTIARNLVFDDAKSSWRQRVHTTGEPAALDRCDPRDSPESEALAAERRATIVFALARLSLSQERCLRLRYLHGLSLTETATELGRGIGATKALQRRASRELAGLLGSQA</sequence>
<dbReference type="InterPro" id="IPR014284">
    <property type="entry name" value="RNA_pol_sigma-70_dom"/>
</dbReference>
<keyword evidence="3" id="KW-0731">Sigma factor</keyword>
<keyword evidence="2" id="KW-0805">Transcription regulation</keyword>
<proteinExistence type="inferred from homology"/>
<evidence type="ECO:0000256" key="2">
    <source>
        <dbReference type="ARBA" id="ARBA00023015"/>
    </source>
</evidence>
<dbReference type="GO" id="GO:0016987">
    <property type="term" value="F:sigma factor activity"/>
    <property type="evidence" value="ECO:0007669"/>
    <property type="project" value="UniProtKB-KW"/>
</dbReference>
<dbReference type="RefSeq" id="WP_197004338.1">
    <property type="nucleotide sequence ID" value="NZ_BONS01000020.1"/>
</dbReference>
<evidence type="ECO:0000313" key="8">
    <source>
        <dbReference type="EMBL" id="MBG6137470.1"/>
    </source>
</evidence>
<dbReference type="InterPro" id="IPR039425">
    <property type="entry name" value="RNA_pol_sigma-70-like"/>
</dbReference>
<keyword evidence="9" id="KW-1185">Reference proteome</keyword>
<dbReference type="Proteomes" id="UP000622552">
    <property type="component" value="Unassembled WGS sequence"/>
</dbReference>
<evidence type="ECO:0000256" key="5">
    <source>
        <dbReference type="ARBA" id="ARBA00023163"/>
    </source>
</evidence>
<dbReference type="InterPro" id="IPR036388">
    <property type="entry name" value="WH-like_DNA-bd_sf"/>
</dbReference>
<gene>
    <name evidence="8" type="ORF">IW245_003664</name>
</gene>
<dbReference type="PANTHER" id="PTHR43133">
    <property type="entry name" value="RNA POLYMERASE ECF-TYPE SIGMA FACTO"/>
    <property type="match status" value="1"/>
</dbReference>
<comment type="caution">
    <text evidence="8">The sequence shown here is derived from an EMBL/GenBank/DDBJ whole genome shotgun (WGS) entry which is preliminary data.</text>
</comment>
<dbReference type="Pfam" id="PF04542">
    <property type="entry name" value="Sigma70_r2"/>
    <property type="match status" value="1"/>
</dbReference>
<feature type="domain" description="RNA polymerase sigma-70 region 2" evidence="6">
    <location>
        <begin position="26"/>
        <end position="94"/>
    </location>
</feature>
<comment type="similarity">
    <text evidence="1">Belongs to the sigma-70 factor family. ECF subfamily.</text>
</comment>